<evidence type="ECO:0000256" key="4">
    <source>
        <dbReference type="ARBA" id="ARBA00022884"/>
    </source>
</evidence>
<dbReference type="Gene3D" id="3.30.70.330">
    <property type="match status" value="2"/>
</dbReference>
<dbReference type="CDD" id="cd12310">
    <property type="entry name" value="RRM3_Spen"/>
    <property type="match status" value="1"/>
</dbReference>
<dbReference type="GO" id="GO:0003723">
    <property type="term" value="F:RNA binding"/>
    <property type="evidence" value="ECO:0007669"/>
    <property type="project" value="UniProtKB-UniRule"/>
</dbReference>
<evidence type="ECO:0000313" key="11">
    <source>
        <dbReference type="Proteomes" id="UP000835052"/>
    </source>
</evidence>
<dbReference type="GO" id="GO:0005634">
    <property type="term" value="C:nucleus"/>
    <property type="evidence" value="ECO:0007669"/>
    <property type="project" value="UniProtKB-SubCell"/>
</dbReference>
<keyword evidence="3" id="KW-0597">Phosphoprotein</keyword>
<feature type="domain" description="RRM" evidence="8">
    <location>
        <begin position="243"/>
        <end position="317"/>
    </location>
</feature>
<accession>A0A8S1HGS1</accession>
<dbReference type="InterPro" id="IPR012677">
    <property type="entry name" value="Nucleotide-bd_a/b_plait_sf"/>
</dbReference>
<evidence type="ECO:0000313" key="10">
    <source>
        <dbReference type="EMBL" id="CAD6193558.1"/>
    </source>
</evidence>
<dbReference type="SMART" id="SM00360">
    <property type="entry name" value="RRM"/>
    <property type="match status" value="3"/>
</dbReference>
<gene>
    <name evidence="10" type="ORF">CAUJ_LOCUS9477</name>
</gene>
<name>A0A8S1HGS1_9PELO</name>
<dbReference type="AlphaFoldDB" id="A0A8S1HGS1"/>
<feature type="compositionally biased region" description="Basic and acidic residues" evidence="7">
    <location>
        <begin position="136"/>
        <end position="145"/>
    </location>
</feature>
<reference evidence="10" key="1">
    <citation type="submission" date="2020-10" db="EMBL/GenBank/DDBJ databases">
        <authorList>
            <person name="Kikuchi T."/>
        </authorList>
    </citation>
    <scope>NUCLEOTIDE SEQUENCE</scope>
    <source>
        <strain evidence="10">NKZ352</strain>
    </source>
</reference>
<dbReference type="InterPro" id="IPR010912">
    <property type="entry name" value="SPOC_met"/>
</dbReference>
<keyword evidence="5" id="KW-0539">Nucleus</keyword>
<feature type="domain" description="RRM" evidence="8">
    <location>
        <begin position="161"/>
        <end position="239"/>
    </location>
</feature>
<dbReference type="InterPro" id="IPR000504">
    <property type="entry name" value="RRM_dom"/>
</dbReference>
<feature type="compositionally biased region" description="Low complexity" evidence="7">
    <location>
        <begin position="332"/>
        <end position="343"/>
    </location>
</feature>
<evidence type="ECO:0000256" key="7">
    <source>
        <dbReference type="SAM" id="MobiDB-lite"/>
    </source>
</evidence>
<feature type="domain" description="SPOC" evidence="9">
    <location>
        <begin position="354"/>
        <end position="505"/>
    </location>
</feature>
<feature type="region of interest" description="Disordered" evidence="7">
    <location>
        <begin position="126"/>
        <end position="156"/>
    </location>
</feature>
<dbReference type="InterPro" id="IPR035979">
    <property type="entry name" value="RBD_domain_sf"/>
</dbReference>
<dbReference type="InterPro" id="IPR012921">
    <property type="entry name" value="SPOC_C"/>
</dbReference>
<dbReference type="Gene3D" id="2.40.290.10">
    <property type="match status" value="1"/>
</dbReference>
<keyword evidence="11" id="KW-1185">Reference proteome</keyword>
<protein>
    <recommendedName>
        <fullName evidence="12">SPOC domain protein</fullName>
    </recommendedName>
</protein>
<dbReference type="SUPFAM" id="SSF54928">
    <property type="entry name" value="RNA-binding domain, RBD"/>
    <property type="match status" value="1"/>
</dbReference>
<feature type="region of interest" description="Disordered" evidence="7">
    <location>
        <begin position="323"/>
        <end position="349"/>
    </location>
</feature>
<dbReference type="Proteomes" id="UP000835052">
    <property type="component" value="Unassembled WGS sequence"/>
</dbReference>
<dbReference type="Pfam" id="PF07744">
    <property type="entry name" value="SPOC"/>
    <property type="match status" value="1"/>
</dbReference>
<comment type="subcellular location">
    <subcellularLocation>
        <location evidence="1">Nucleus</location>
    </subcellularLocation>
</comment>
<dbReference type="PROSITE" id="PS50917">
    <property type="entry name" value="SPOC"/>
    <property type="match status" value="1"/>
</dbReference>
<dbReference type="InterPro" id="IPR016194">
    <property type="entry name" value="SPOC-like_C_dom_sf"/>
</dbReference>
<organism evidence="10 11">
    <name type="scientific">Caenorhabditis auriculariae</name>
    <dbReference type="NCBI Taxonomy" id="2777116"/>
    <lineage>
        <taxon>Eukaryota</taxon>
        <taxon>Metazoa</taxon>
        <taxon>Ecdysozoa</taxon>
        <taxon>Nematoda</taxon>
        <taxon>Chromadorea</taxon>
        <taxon>Rhabditida</taxon>
        <taxon>Rhabditina</taxon>
        <taxon>Rhabditomorpha</taxon>
        <taxon>Rhabditoidea</taxon>
        <taxon>Rhabditidae</taxon>
        <taxon>Peloderinae</taxon>
        <taxon>Caenorhabditis</taxon>
    </lineage>
</organism>
<evidence type="ECO:0000259" key="9">
    <source>
        <dbReference type="PROSITE" id="PS50917"/>
    </source>
</evidence>
<evidence type="ECO:0000256" key="2">
    <source>
        <dbReference type="ARBA" id="ARBA00005387"/>
    </source>
</evidence>
<comment type="similarity">
    <text evidence="2">Belongs to the RRM Spen family.</text>
</comment>
<dbReference type="OrthoDB" id="10050565at2759"/>
<comment type="caution">
    <text evidence="10">The sequence shown here is derived from an EMBL/GenBank/DDBJ whole genome shotgun (WGS) entry which is preliminary data.</text>
</comment>
<dbReference type="PROSITE" id="PS50102">
    <property type="entry name" value="RRM"/>
    <property type="match status" value="2"/>
</dbReference>
<evidence type="ECO:0008006" key="12">
    <source>
        <dbReference type="Google" id="ProtNLM"/>
    </source>
</evidence>
<dbReference type="Pfam" id="PF00076">
    <property type="entry name" value="RRM_1"/>
    <property type="match status" value="1"/>
</dbReference>
<evidence type="ECO:0000259" key="8">
    <source>
        <dbReference type="PROSITE" id="PS50102"/>
    </source>
</evidence>
<dbReference type="SUPFAM" id="SSF100939">
    <property type="entry name" value="SPOC domain-like"/>
    <property type="match status" value="1"/>
</dbReference>
<evidence type="ECO:0000256" key="1">
    <source>
        <dbReference type="ARBA" id="ARBA00004123"/>
    </source>
</evidence>
<sequence>MGEDRGRPINRANSDGLSSFYRERFGSHSPEEYLNLRISGIDERLERDEIKMKLTHEFRRFAPFEIKVVRNPEEDERMAYVNFERRDCARNIRYKMMDRLREALGKRVLCDPAGILRDQEGKYIPDRFNRSLQTDRSSRDRKGPKEPPQWRLKNDDSDATRTLFVGNMPADVRETEIRKVFEKYGKIEDIDIKTPVNTDAAYAFVMFQSLEQAMDAKAEEQDRPIRPGSSRVKIGYGKSQVSRRLWVGGLGSWCSADMLAKEFDRYGMIEKLDYNEGDDVAYICFEDTHAAQDACRAMRNYPLGGRDRSIMVDFAKDVLASRDSGRKRRASRSPSSPVAIRSPPGSPRASVRTFEDLDEEYASTWQGQLFLKKNDYPVKLYRVYGAERLLQKLLRDDDGNPLKVQISQRLSLQNQDALQEKFLNHSSKEMCLMVITAKRELDDLRPLIRYLDEKDAAGVVSIKDGVFYVIPHSGMVERVVAAKAPGVRLFSGDCPFLLGVLCNSSARSHSGD</sequence>
<evidence type="ECO:0000256" key="6">
    <source>
        <dbReference type="PROSITE-ProRule" id="PRU00176"/>
    </source>
</evidence>
<keyword evidence="4 6" id="KW-0694">RNA-binding</keyword>
<dbReference type="EMBL" id="CAJGYM010000036">
    <property type="protein sequence ID" value="CAD6193558.1"/>
    <property type="molecule type" value="Genomic_DNA"/>
</dbReference>
<proteinExistence type="inferred from homology"/>
<evidence type="ECO:0000256" key="3">
    <source>
        <dbReference type="ARBA" id="ARBA00022553"/>
    </source>
</evidence>
<dbReference type="PANTHER" id="PTHR23189">
    <property type="entry name" value="RNA RECOGNITION MOTIF-CONTAINING"/>
    <property type="match status" value="1"/>
</dbReference>
<evidence type="ECO:0000256" key="5">
    <source>
        <dbReference type="ARBA" id="ARBA00023242"/>
    </source>
</evidence>